<organism evidence="5 6">
    <name type="scientific">Rodentolepis nana</name>
    <name type="common">Dwarf tapeworm</name>
    <name type="synonym">Hymenolepis nana</name>
    <dbReference type="NCBI Taxonomy" id="102285"/>
    <lineage>
        <taxon>Eukaryota</taxon>
        <taxon>Metazoa</taxon>
        <taxon>Spiralia</taxon>
        <taxon>Lophotrochozoa</taxon>
        <taxon>Platyhelminthes</taxon>
        <taxon>Cestoda</taxon>
        <taxon>Eucestoda</taxon>
        <taxon>Cyclophyllidea</taxon>
        <taxon>Hymenolepididae</taxon>
        <taxon>Rodentolepis</taxon>
    </lineage>
</organism>
<evidence type="ECO:0000256" key="4">
    <source>
        <dbReference type="SAM" id="MobiDB-lite"/>
    </source>
</evidence>
<dbReference type="GO" id="GO:0000127">
    <property type="term" value="C:transcription factor TFIIIC complex"/>
    <property type="evidence" value="ECO:0007669"/>
    <property type="project" value="TreeGrafter"/>
</dbReference>
<feature type="compositionally biased region" description="Acidic residues" evidence="4">
    <location>
        <begin position="20"/>
        <end position="44"/>
    </location>
</feature>
<dbReference type="GO" id="GO:0006383">
    <property type="term" value="P:transcription by RNA polymerase III"/>
    <property type="evidence" value="ECO:0007669"/>
    <property type="project" value="TreeGrafter"/>
</dbReference>
<gene>
    <name evidence="5" type="ORF">HNAJ_LOCUS3758</name>
</gene>
<dbReference type="PANTHER" id="PTHR15052">
    <property type="entry name" value="RNA POLYMERASE III TRANSCRIPTION INITIATION FACTOR COMPLEX SUBUNIT"/>
    <property type="match status" value="1"/>
</dbReference>
<dbReference type="AlphaFoldDB" id="A0A3P7V1D2"/>
<comment type="subcellular location">
    <subcellularLocation>
        <location evidence="1">Nucleus</location>
    </subcellularLocation>
</comment>
<dbReference type="PANTHER" id="PTHR15052:SF2">
    <property type="entry name" value="GENERAL TRANSCRIPTION FACTOR 3C POLYPEPTIDE 2"/>
    <property type="match status" value="1"/>
</dbReference>
<dbReference type="OrthoDB" id="4703at2759"/>
<sequence length="499" mass="55371">MLFICICRKAMSAFVLPEASGEDTDESSEEEISDFDENGGDDDPSSTSSSPSTNQSSSASATVDNASDDEPIRRSNRPSFLPPFYKLLPPLGRVGFNSTDPKGIVMDFFKDELNYRASIGSKYPHPFCFFTPKSGLSEMSTFMERQKLLFSLNNFTAVSQNEITNYLPESVHCPKMVFLENQKRMKATRYHFNEERHLIYTGGYVKCLDWSPPYIEDTGDSLTCIPKYLAVASYPNNGTRVTLSDPIMKEFGLIHIWACSGLALTKEQSRPDVKPHFFLAHDWGYIMDLKWIPIPVQYAKVNPPPPLPYGPATGGDQPKPSSSVSPSLEFHPTQVDQLVGCVVGHLIAACTDGFVRILPIPCHDNRKRIAPGGKLVIPTSISADGVPQNIYKLKPSGVLLLAPGAGKEIPPWLGWPNLLAIRTGFPHYLMVAYTSGHLGIYTISTLDSFDLRIKDNLLRPTLLTHRQPGPFSSIALHPLRENYVIGLGKVVRSRNFFVI</sequence>
<evidence type="ECO:0000313" key="6">
    <source>
        <dbReference type="Proteomes" id="UP000278807"/>
    </source>
</evidence>
<evidence type="ECO:0000256" key="2">
    <source>
        <dbReference type="ARBA" id="ARBA00023163"/>
    </source>
</evidence>
<dbReference type="EMBL" id="UZAE01002314">
    <property type="protein sequence ID" value="VDN99617.1"/>
    <property type="molecule type" value="Genomic_DNA"/>
</dbReference>
<evidence type="ECO:0000256" key="1">
    <source>
        <dbReference type="ARBA" id="ARBA00004123"/>
    </source>
</evidence>
<proteinExistence type="predicted"/>
<dbReference type="Proteomes" id="UP000278807">
    <property type="component" value="Unassembled WGS sequence"/>
</dbReference>
<keyword evidence="6" id="KW-1185">Reference proteome</keyword>
<feature type="compositionally biased region" description="Low complexity" evidence="4">
    <location>
        <begin position="45"/>
        <end position="62"/>
    </location>
</feature>
<evidence type="ECO:0000256" key="3">
    <source>
        <dbReference type="ARBA" id="ARBA00023242"/>
    </source>
</evidence>
<evidence type="ECO:0000313" key="5">
    <source>
        <dbReference type="EMBL" id="VDN99617.1"/>
    </source>
</evidence>
<keyword evidence="3" id="KW-0539">Nucleus</keyword>
<feature type="region of interest" description="Disordered" evidence="4">
    <location>
        <begin position="307"/>
        <end position="327"/>
    </location>
</feature>
<protein>
    <submittedName>
        <fullName evidence="5">Uncharacterized protein</fullName>
    </submittedName>
</protein>
<accession>A0A3P7V1D2</accession>
<feature type="region of interest" description="Disordered" evidence="4">
    <location>
        <begin position="18"/>
        <end position="77"/>
    </location>
</feature>
<reference evidence="5 6" key="1">
    <citation type="submission" date="2018-11" db="EMBL/GenBank/DDBJ databases">
        <authorList>
            <consortium name="Pathogen Informatics"/>
        </authorList>
    </citation>
    <scope>NUCLEOTIDE SEQUENCE [LARGE SCALE GENOMIC DNA]</scope>
</reference>
<keyword evidence="2" id="KW-0804">Transcription</keyword>
<name>A0A3P7V1D2_RODNA</name>
<dbReference type="GO" id="GO:0005634">
    <property type="term" value="C:nucleus"/>
    <property type="evidence" value="ECO:0007669"/>
    <property type="project" value="UniProtKB-SubCell"/>
</dbReference>
<dbReference type="InterPro" id="IPR052416">
    <property type="entry name" value="GTF3C_component"/>
</dbReference>